<reference evidence="3" key="2">
    <citation type="submission" date="2017-10" db="EMBL/GenBank/DDBJ databases">
        <title>Ladona fulva Genome sequencing and assembly.</title>
        <authorList>
            <person name="Murali S."/>
            <person name="Richards S."/>
            <person name="Bandaranaike D."/>
            <person name="Bellair M."/>
            <person name="Blankenburg K."/>
            <person name="Chao H."/>
            <person name="Dinh H."/>
            <person name="Doddapaneni H."/>
            <person name="Dugan-Rocha S."/>
            <person name="Elkadiri S."/>
            <person name="Gnanaolivu R."/>
            <person name="Hernandez B."/>
            <person name="Skinner E."/>
            <person name="Javaid M."/>
            <person name="Lee S."/>
            <person name="Li M."/>
            <person name="Ming W."/>
            <person name="Munidasa M."/>
            <person name="Muniz J."/>
            <person name="Nguyen L."/>
            <person name="Hughes D."/>
            <person name="Osuji N."/>
            <person name="Pu L.-L."/>
            <person name="Puazo M."/>
            <person name="Qu C."/>
            <person name="Quiroz J."/>
            <person name="Raj R."/>
            <person name="Weissenberger G."/>
            <person name="Xin Y."/>
            <person name="Zou X."/>
            <person name="Han Y."/>
            <person name="Worley K."/>
            <person name="Muzny D."/>
            <person name="Gibbs R."/>
        </authorList>
    </citation>
    <scope>NUCLEOTIDE SEQUENCE</scope>
    <source>
        <strain evidence="3">Sampled in the wild</strain>
    </source>
</reference>
<organism evidence="3 4">
    <name type="scientific">Ladona fulva</name>
    <name type="common">Scarce chaser dragonfly</name>
    <name type="synonym">Libellula fulva</name>
    <dbReference type="NCBI Taxonomy" id="123851"/>
    <lineage>
        <taxon>Eukaryota</taxon>
        <taxon>Metazoa</taxon>
        <taxon>Ecdysozoa</taxon>
        <taxon>Arthropoda</taxon>
        <taxon>Hexapoda</taxon>
        <taxon>Insecta</taxon>
        <taxon>Pterygota</taxon>
        <taxon>Palaeoptera</taxon>
        <taxon>Odonata</taxon>
        <taxon>Epiprocta</taxon>
        <taxon>Anisoptera</taxon>
        <taxon>Libelluloidea</taxon>
        <taxon>Libellulidae</taxon>
        <taxon>Ladona</taxon>
    </lineage>
</organism>
<dbReference type="OrthoDB" id="5803771at2759"/>
<evidence type="ECO:0000256" key="1">
    <source>
        <dbReference type="PROSITE-ProRule" id="PRU00371"/>
    </source>
</evidence>
<sequence length="187" mass="21116">MWSNLTKTYAWLVQNKDYETGEDSWPYLEAMSFLKPFVKDYNLCDVINGEKLINYEASVEAGIPVPVFSNEKSSFCGENNPFILDNPVKPEGDLTEDPIVDQISQSALRTPSPSLSTNCVAKKSLEVEDALCQYLKKKITKQKDPNELFLISVAHDMKMLSPQDQAVFKMKVQQLLVEMISKSNPSI</sequence>
<feature type="domain" description="BESS" evidence="2">
    <location>
        <begin position="143"/>
        <end position="182"/>
    </location>
</feature>
<comment type="subcellular location">
    <subcellularLocation>
        <location evidence="1">Nucleus</location>
    </subcellularLocation>
</comment>
<dbReference type="EMBL" id="KZ308780">
    <property type="protein sequence ID" value="KAG8234109.1"/>
    <property type="molecule type" value="Genomic_DNA"/>
</dbReference>
<dbReference type="PROSITE" id="PS51031">
    <property type="entry name" value="BESS"/>
    <property type="match status" value="1"/>
</dbReference>
<accession>A0A8K0P7Z6</accession>
<protein>
    <recommendedName>
        <fullName evidence="2">BESS domain-containing protein</fullName>
    </recommendedName>
</protein>
<dbReference type="Pfam" id="PF02944">
    <property type="entry name" value="BESS"/>
    <property type="match status" value="1"/>
</dbReference>
<reference evidence="3" key="1">
    <citation type="submission" date="2013-04" db="EMBL/GenBank/DDBJ databases">
        <authorList>
            <person name="Qu J."/>
            <person name="Murali S.C."/>
            <person name="Bandaranaike D."/>
            <person name="Bellair M."/>
            <person name="Blankenburg K."/>
            <person name="Chao H."/>
            <person name="Dinh H."/>
            <person name="Doddapaneni H."/>
            <person name="Downs B."/>
            <person name="Dugan-Rocha S."/>
            <person name="Elkadiri S."/>
            <person name="Gnanaolivu R.D."/>
            <person name="Hernandez B."/>
            <person name="Javaid M."/>
            <person name="Jayaseelan J.C."/>
            <person name="Lee S."/>
            <person name="Li M."/>
            <person name="Ming W."/>
            <person name="Munidasa M."/>
            <person name="Muniz J."/>
            <person name="Nguyen L."/>
            <person name="Ongeri F."/>
            <person name="Osuji N."/>
            <person name="Pu L.-L."/>
            <person name="Puazo M."/>
            <person name="Qu C."/>
            <person name="Quiroz J."/>
            <person name="Raj R."/>
            <person name="Weissenberger G."/>
            <person name="Xin Y."/>
            <person name="Zou X."/>
            <person name="Han Y."/>
            <person name="Richards S."/>
            <person name="Worley K."/>
            <person name="Muzny D."/>
            <person name="Gibbs R."/>
        </authorList>
    </citation>
    <scope>NUCLEOTIDE SEQUENCE</scope>
    <source>
        <strain evidence="3">Sampled in the wild</strain>
    </source>
</reference>
<dbReference type="GO" id="GO:0003677">
    <property type="term" value="F:DNA binding"/>
    <property type="evidence" value="ECO:0007669"/>
    <property type="project" value="InterPro"/>
</dbReference>
<keyword evidence="1" id="KW-0539">Nucleus</keyword>
<keyword evidence="4" id="KW-1185">Reference proteome</keyword>
<dbReference type="Proteomes" id="UP000792457">
    <property type="component" value="Unassembled WGS sequence"/>
</dbReference>
<comment type="caution">
    <text evidence="3">The sequence shown here is derived from an EMBL/GenBank/DDBJ whole genome shotgun (WGS) entry which is preliminary data.</text>
</comment>
<evidence type="ECO:0000313" key="3">
    <source>
        <dbReference type="EMBL" id="KAG8234109.1"/>
    </source>
</evidence>
<proteinExistence type="predicted"/>
<dbReference type="AlphaFoldDB" id="A0A8K0P7Z6"/>
<name>A0A8K0P7Z6_LADFU</name>
<evidence type="ECO:0000313" key="4">
    <source>
        <dbReference type="Proteomes" id="UP000792457"/>
    </source>
</evidence>
<dbReference type="GO" id="GO:0005634">
    <property type="term" value="C:nucleus"/>
    <property type="evidence" value="ECO:0007669"/>
    <property type="project" value="UniProtKB-SubCell"/>
</dbReference>
<gene>
    <name evidence="3" type="ORF">J437_LFUL010956</name>
</gene>
<evidence type="ECO:0000259" key="2">
    <source>
        <dbReference type="PROSITE" id="PS51031"/>
    </source>
</evidence>
<dbReference type="InterPro" id="IPR004210">
    <property type="entry name" value="BESS_motif"/>
</dbReference>